<evidence type="ECO:0000313" key="2">
    <source>
        <dbReference type="Proteomes" id="UP000027986"/>
    </source>
</evidence>
<name>A0A075JGT0_9MICO</name>
<dbReference type="HOGENOM" id="CLU_2681638_0_0_11"/>
<dbReference type="KEGG" id="dni:HX89_08855"/>
<dbReference type="AlphaFoldDB" id="A0A075JGT0"/>
<evidence type="ECO:0000313" key="1">
    <source>
        <dbReference type="EMBL" id="AIF41035.1"/>
    </source>
</evidence>
<organism evidence="1 2">
    <name type="scientific">Dermacoccus nishinomiyaensis</name>
    <dbReference type="NCBI Taxonomy" id="1274"/>
    <lineage>
        <taxon>Bacteria</taxon>
        <taxon>Bacillati</taxon>
        <taxon>Actinomycetota</taxon>
        <taxon>Actinomycetes</taxon>
        <taxon>Micrococcales</taxon>
        <taxon>Dermacoccaceae</taxon>
        <taxon>Dermacoccus</taxon>
    </lineage>
</organism>
<dbReference type="Proteomes" id="UP000027986">
    <property type="component" value="Chromosome"/>
</dbReference>
<proteinExistence type="predicted"/>
<accession>A0A075JGT0</accession>
<gene>
    <name evidence="1" type="ORF">HX89_08855</name>
</gene>
<reference evidence="1 2" key="1">
    <citation type="submission" date="2014-07" db="EMBL/GenBank/DDBJ databases">
        <title>Genome Sequencing of Dermacoccus nishinomiyaensis.</title>
        <authorList>
            <person name="Hong K.W."/>
            <person name="Chan K.G."/>
        </authorList>
    </citation>
    <scope>NUCLEOTIDE SEQUENCE [LARGE SCALE GENOMIC DNA]</scope>
    <source>
        <strain evidence="1 2">M25</strain>
    </source>
</reference>
<keyword evidence="2" id="KW-1185">Reference proteome</keyword>
<protein>
    <submittedName>
        <fullName evidence="1">Uncharacterized protein</fullName>
    </submittedName>
</protein>
<dbReference type="RefSeq" id="WP_038568616.1">
    <property type="nucleotide sequence ID" value="NZ_CP008889.1"/>
</dbReference>
<sequence>MNADVERKLDEAADNAEYALSLASEVEERTKNHDMLGEAMKIVHGILADLIPEGDADEYAADMDRLSQLAHLMR</sequence>
<dbReference type="EMBL" id="CP008889">
    <property type="protein sequence ID" value="AIF41035.1"/>
    <property type="molecule type" value="Genomic_DNA"/>
</dbReference>
<dbReference type="GeneID" id="41841249"/>